<gene>
    <name evidence="4" type="ORF">EDX97_11030</name>
</gene>
<keyword evidence="5" id="KW-1185">Reference proteome</keyword>
<reference evidence="4 5" key="1">
    <citation type="submission" date="2018-11" db="EMBL/GenBank/DDBJ databases">
        <title>Clostridium sp. nov., a member of the family Erysipelotrichaceae isolated from pig faeces.</title>
        <authorList>
            <person name="Chang Y.-H."/>
        </authorList>
    </citation>
    <scope>NUCLEOTIDE SEQUENCE [LARGE SCALE GENOMIC DNA]</scope>
    <source>
        <strain evidence="4 5">YH-panp20</strain>
    </source>
</reference>
<dbReference type="PROSITE" id="PS01031">
    <property type="entry name" value="SHSP"/>
    <property type="match status" value="1"/>
</dbReference>
<dbReference type="InterPro" id="IPR008978">
    <property type="entry name" value="HSP20-like_chaperone"/>
</dbReference>
<evidence type="ECO:0000256" key="2">
    <source>
        <dbReference type="RuleBase" id="RU003616"/>
    </source>
</evidence>
<protein>
    <submittedName>
        <fullName evidence="4">Hsp20/alpha crystallin family protein</fullName>
    </submittedName>
</protein>
<dbReference type="RefSeq" id="WP_128521204.1">
    <property type="nucleotide sequence ID" value="NZ_CAUWBR010000032.1"/>
</dbReference>
<evidence type="ECO:0000259" key="3">
    <source>
        <dbReference type="PROSITE" id="PS01031"/>
    </source>
</evidence>
<accession>A0A3N0HWW4</accession>
<comment type="caution">
    <text evidence="4">The sequence shown here is derived from an EMBL/GenBank/DDBJ whole genome shotgun (WGS) entry which is preliminary data.</text>
</comment>
<evidence type="ECO:0000256" key="1">
    <source>
        <dbReference type="PROSITE-ProRule" id="PRU00285"/>
    </source>
</evidence>
<evidence type="ECO:0000313" key="5">
    <source>
        <dbReference type="Proteomes" id="UP000276568"/>
    </source>
</evidence>
<dbReference type="SUPFAM" id="SSF49764">
    <property type="entry name" value="HSP20-like chaperones"/>
    <property type="match status" value="1"/>
</dbReference>
<evidence type="ECO:0000313" key="4">
    <source>
        <dbReference type="EMBL" id="RNM29157.1"/>
    </source>
</evidence>
<dbReference type="Pfam" id="PF00011">
    <property type="entry name" value="HSP20"/>
    <property type="match status" value="1"/>
</dbReference>
<sequence>MKRELRNWNDFPVFPHLFDDWDANFFNDRRSMKTDVVKKDDNYEMKMEVPGFDKKDIQIELVDGYLCVSANKTSETNEKDDKGTIIRQERCGDSCSRRFYVGEGYKQEDFKASFKNGELTITFPCMSQEQRNETKQIEIH</sequence>
<dbReference type="Gene3D" id="2.60.40.790">
    <property type="match status" value="1"/>
</dbReference>
<proteinExistence type="inferred from homology"/>
<dbReference type="InterPro" id="IPR002068">
    <property type="entry name" value="A-crystallin/Hsp20_dom"/>
</dbReference>
<dbReference type="Proteomes" id="UP000276568">
    <property type="component" value="Unassembled WGS sequence"/>
</dbReference>
<dbReference type="CDD" id="cd06471">
    <property type="entry name" value="ACD_LpsHSP_like"/>
    <property type="match status" value="1"/>
</dbReference>
<dbReference type="PANTHER" id="PTHR11527">
    <property type="entry name" value="HEAT-SHOCK PROTEIN 20 FAMILY MEMBER"/>
    <property type="match status" value="1"/>
</dbReference>
<name>A0A3N0HWW4_9FIRM</name>
<dbReference type="OrthoDB" id="9811615at2"/>
<dbReference type="EMBL" id="RJQC01000005">
    <property type="protein sequence ID" value="RNM29157.1"/>
    <property type="molecule type" value="Genomic_DNA"/>
</dbReference>
<dbReference type="InterPro" id="IPR031107">
    <property type="entry name" value="Small_HSP"/>
</dbReference>
<feature type="domain" description="SHSP" evidence="3">
    <location>
        <begin position="25"/>
        <end position="140"/>
    </location>
</feature>
<comment type="similarity">
    <text evidence="1 2">Belongs to the small heat shock protein (HSP20) family.</text>
</comment>
<organism evidence="4 5">
    <name type="scientific">Absicoccus porci</name>
    <dbReference type="NCBI Taxonomy" id="2486576"/>
    <lineage>
        <taxon>Bacteria</taxon>
        <taxon>Bacillati</taxon>
        <taxon>Bacillota</taxon>
        <taxon>Erysipelotrichia</taxon>
        <taxon>Erysipelotrichales</taxon>
        <taxon>Erysipelotrichaceae</taxon>
        <taxon>Absicoccus</taxon>
    </lineage>
</organism>
<dbReference type="AlphaFoldDB" id="A0A3N0HWW4"/>